<evidence type="ECO:0000256" key="1">
    <source>
        <dbReference type="SAM" id="MobiDB-lite"/>
    </source>
</evidence>
<evidence type="ECO:0000313" key="3">
    <source>
        <dbReference type="EMBL" id="GAA1747249.1"/>
    </source>
</evidence>
<feature type="region of interest" description="Disordered" evidence="1">
    <location>
        <begin position="63"/>
        <end position="92"/>
    </location>
</feature>
<keyword evidence="4" id="KW-1185">Reference proteome</keyword>
<evidence type="ECO:0000313" key="4">
    <source>
        <dbReference type="Proteomes" id="UP001501204"/>
    </source>
</evidence>
<accession>A0ABN2K2V9</accession>
<dbReference type="Proteomes" id="UP001501204">
    <property type="component" value="Unassembled WGS sequence"/>
</dbReference>
<comment type="caution">
    <text evidence="3">The sequence shown here is derived from an EMBL/GenBank/DDBJ whole genome shotgun (WGS) entry which is preliminary data.</text>
</comment>
<feature type="compositionally biased region" description="Low complexity" evidence="1">
    <location>
        <begin position="65"/>
        <end position="76"/>
    </location>
</feature>
<protein>
    <recommendedName>
        <fullName evidence="5">DUF1266 domain-containing protein</fullName>
    </recommendedName>
</protein>
<keyword evidence="2" id="KW-0812">Transmembrane</keyword>
<keyword evidence="2" id="KW-1133">Transmembrane helix</keyword>
<dbReference type="RefSeq" id="WP_344119096.1">
    <property type="nucleotide sequence ID" value="NZ_BAAAOA010000005.1"/>
</dbReference>
<keyword evidence="2" id="KW-0472">Membrane</keyword>
<feature type="transmembrane region" description="Helical" evidence="2">
    <location>
        <begin position="32"/>
        <end position="57"/>
    </location>
</feature>
<name>A0ABN2K2V9_9MICC</name>
<evidence type="ECO:0008006" key="5">
    <source>
        <dbReference type="Google" id="ProtNLM"/>
    </source>
</evidence>
<dbReference type="EMBL" id="BAAAOA010000005">
    <property type="protein sequence ID" value="GAA1747249.1"/>
    <property type="molecule type" value="Genomic_DNA"/>
</dbReference>
<gene>
    <name evidence="3" type="ORF">GCM10009767_02440</name>
</gene>
<sequence length="266" mass="29638">MTSRRRIFKEDAWTSLEPHQKGLLIGLGLGTALWAFTGALSWIAAGVGLGSGIGFLLGRRRARTRTQAPTPSLRLPTTPPPRRKPTPRMLTEEERESSLYAAAWFNGTRMAEGKTDRAGALAHMRETIGGFPPERYETQLDATLAGIEKEKVRVAARRAKDIAEARELDLLNAVFDLHYFNWRFSGHIGEYGLGPIDLVEALGDLWSREQIDEAVARSDALIEEGIRMGAGSWDHEPNMAHLRAAHPEFSDRALSRALDWGHLIHR</sequence>
<evidence type="ECO:0000256" key="2">
    <source>
        <dbReference type="SAM" id="Phobius"/>
    </source>
</evidence>
<reference evidence="3 4" key="1">
    <citation type="journal article" date="2019" name="Int. J. Syst. Evol. Microbiol.">
        <title>The Global Catalogue of Microorganisms (GCM) 10K type strain sequencing project: providing services to taxonomists for standard genome sequencing and annotation.</title>
        <authorList>
            <consortium name="The Broad Institute Genomics Platform"/>
            <consortium name="The Broad Institute Genome Sequencing Center for Infectious Disease"/>
            <person name="Wu L."/>
            <person name="Ma J."/>
        </authorList>
    </citation>
    <scope>NUCLEOTIDE SEQUENCE [LARGE SCALE GENOMIC DNA]</scope>
    <source>
        <strain evidence="3 4">JCM 14735</strain>
    </source>
</reference>
<organism evidence="3 4">
    <name type="scientific">Kocuria aegyptia</name>
    <dbReference type="NCBI Taxonomy" id="330943"/>
    <lineage>
        <taxon>Bacteria</taxon>
        <taxon>Bacillati</taxon>
        <taxon>Actinomycetota</taxon>
        <taxon>Actinomycetes</taxon>
        <taxon>Micrococcales</taxon>
        <taxon>Micrococcaceae</taxon>
        <taxon>Kocuria</taxon>
    </lineage>
</organism>
<proteinExistence type="predicted"/>